<proteinExistence type="inferred from homology"/>
<feature type="transmembrane region" description="Helical" evidence="9">
    <location>
        <begin position="393"/>
        <end position="411"/>
    </location>
</feature>
<evidence type="ECO:0000256" key="9">
    <source>
        <dbReference type="SAM" id="Phobius"/>
    </source>
</evidence>
<feature type="transmembrane region" description="Helical" evidence="9">
    <location>
        <begin position="456"/>
        <end position="480"/>
    </location>
</feature>
<accession>A0A6G0XN34</accession>
<name>A0A6G0XN34_9STRA</name>
<gene>
    <name evidence="11" type="ORF">Ae201684_003034</name>
</gene>
<dbReference type="VEuPathDB" id="FungiDB:AeMF1_000844"/>
<evidence type="ECO:0000256" key="3">
    <source>
        <dbReference type="ARBA" id="ARBA00022448"/>
    </source>
</evidence>
<sequence>MTATKAASISSLSKKDDDDDHDEINGGGDDSPAATPCGVFCNLTNSIVGAGVISIPHAMAQGGFLPICGLLVLCAFITLYAMNTIVRLGSYHHVDSFEDLAQVAFGIKGYLAVCFFQLTFSFGANCSYLVVIADTIPVVIGRLWNMHFARGEPVPSSHTPWYIVLLTDRACCVELVVVCILLPICIHRSFGSLEKFAGLSILSVSFCSLVILYKWLRSFTGSSSSSRSYDHDFVYDFIAIHPQGIFPALGSIAFAYVCQHQTYLVYNSMASTKCPRAFGRISRLGVAFAATLIFTLSVPGYCLFRSATRSDIFLNFTDLSDKLIQTCRLMTGLNMVLTYPQEFMVARHTLQSLLTHWRRTKKQQREVDVLFREQSKPFHVSHSDVRPADSTPLHVGLTLLLLGSTLLISMVDHHLGDITSLTGSFSAVALTFVLPAACHLKLGVPSKLYSPWQDAVVPWCTIVFGTVVFFVSTSTSVYAIHMRVMNATAIP</sequence>
<comment type="subcellular location">
    <subcellularLocation>
        <location evidence="1">Membrane</location>
        <topology evidence="1">Multi-pass membrane protein</topology>
    </subcellularLocation>
</comment>
<organism evidence="11 12">
    <name type="scientific">Aphanomyces euteiches</name>
    <dbReference type="NCBI Taxonomy" id="100861"/>
    <lineage>
        <taxon>Eukaryota</taxon>
        <taxon>Sar</taxon>
        <taxon>Stramenopiles</taxon>
        <taxon>Oomycota</taxon>
        <taxon>Saprolegniomycetes</taxon>
        <taxon>Saprolegniales</taxon>
        <taxon>Verrucalvaceae</taxon>
        <taxon>Aphanomyces</taxon>
    </lineage>
</organism>
<dbReference type="PANTHER" id="PTHR22950:SF458">
    <property type="entry name" value="SODIUM-COUPLED NEUTRAL AMINO ACID TRANSPORTER 11-RELATED"/>
    <property type="match status" value="1"/>
</dbReference>
<dbReference type="GO" id="GO:0015179">
    <property type="term" value="F:L-amino acid transmembrane transporter activity"/>
    <property type="evidence" value="ECO:0007669"/>
    <property type="project" value="TreeGrafter"/>
</dbReference>
<evidence type="ECO:0000256" key="1">
    <source>
        <dbReference type="ARBA" id="ARBA00004141"/>
    </source>
</evidence>
<feature type="transmembrane region" description="Helical" evidence="9">
    <location>
        <begin position="102"/>
        <end position="120"/>
    </location>
</feature>
<feature type="region of interest" description="Disordered" evidence="8">
    <location>
        <begin position="1"/>
        <end position="30"/>
    </location>
</feature>
<comment type="caution">
    <text evidence="11">The sequence shown here is derived from an EMBL/GenBank/DDBJ whole genome shotgun (WGS) entry which is preliminary data.</text>
</comment>
<protein>
    <recommendedName>
        <fullName evidence="10">Amino acid transporter transmembrane domain-containing protein</fullName>
    </recommendedName>
</protein>
<keyword evidence="7 9" id="KW-0472">Membrane</keyword>
<feature type="transmembrane region" description="Helical" evidence="9">
    <location>
        <begin position="286"/>
        <end position="307"/>
    </location>
</feature>
<dbReference type="GO" id="GO:0016020">
    <property type="term" value="C:membrane"/>
    <property type="evidence" value="ECO:0007669"/>
    <property type="project" value="UniProtKB-SubCell"/>
</dbReference>
<keyword evidence="12" id="KW-1185">Reference proteome</keyword>
<evidence type="ECO:0000256" key="6">
    <source>
        <dbReference type="ARBA" id="ARBA00022989"/>
    </source>
</evidence>
<keyword evidence="3" id="KW-0813">Transport</keyword>
<dbReference type="AlphaFoldDB" id="A0A6G0XN34"/>
<feature type="compositionally biased region" description="Polar residues" evidence="8">
    <location>
        <begin position="1"/>
        <end position="12"/>
    </location>
</feature>
<feature type="transmembrane region" description="Helical" evidence="9">
    <location>
        <begin position="245"/>
        <end position="266"/>
    </location>
</feature>
<evidence type="ECO:0000313" key="11">
    <source>
        <dbReference type="EMBL" id="KAF0741842.1"/>
    </source>
</evidence>
<reference evidence="11 12" key="1">
    <citation type="submission" date="2019-07" db="EMBL/GenBank/DDBJ databases">
        <title>Genomics analysis of Aphanomyces spp. identifies a new class of oomycete effector associated with host adaptation.</title>
        <authorList>
            <person name="Gaulin E."/>
        </authorList>
    </citation>
    <scope>NUCLEOTIDE SEQUENCE [LARGE SCALE GENOMIC DNA]</scope>
    <source>
        <strain evidence="11 12">ATCC 201684</strain>
    </source>
</reference>
<dbReference type="InterPro" id="IPR013057">
    <property type="entry name" value="AA_transpt_TM"/>
</dbReference>
<feature type="transmembrane region" description="Helical" evidence="9">
    <location>
        <begin position="423"/>
        <end position="444"/>
    </location>
</feature>
<dbReference type="Pfam" id="PF01490">
    <property type="entry name" value="Aa_trans"/>
    <property type="match status" value="1"/>
</dbReference>
<comment type="similarity">
    <text evidence="2">Belongs to the amino acid/polyamine transporter 2 family.</text>
</comment>
<evidence type="ECO:0000256" key="5">
    <source>
        <dbReference type="ARBA" id="ARBA00022970"/>
    </source>
</evidence>
<feature type="transmembrane region" description="Helical" evidence="9">
    <location>
        <begin position="127"/>
        <end position="149"/>
    </location>
</feature>
<keyword evidence="6 9" id="KW-1133">Transmembrane helix</keyword>
<keyword evidence="4 9" id="KW-0812">Transmembrane</keyword>
<keyword evidence="5" id="KW-0029">Amino-acid transport</keyword>
<evidence type="ECO:0000256" key="8">
    <source>
        <dbReference type="SAM" id="MobiDB-lite"/>
    </source>
</evidence>
<evidence type="ECO:0000259" key="10">
    <source>
        <dbReference type="Pfam" id="PF01490"/>
    </source>
</evidence>
<dbReference type="EMBL" id="VJMJ01000034">
    <property type="protein sequence ID" value="KAF0741842.1"/>
    <property type="molecule type" value="Genomic_DNA"/>
</dbReference>
<feature type="transmembrane region" description="Helical" evidence="9">
    <location>
        <begin position="196"/>
        <end position="216"/>
    </location>
</feature>
<dbReference type="Proteomes" id="UP000481153">
    <property type="component" value="Unassembled WGS sequence"/>
</dbReference>
<evidence type="ECO:0000256" key="4">
    <source>
        <dbReference type="ARBA" id="ARBA00022692"/>
    </source>
</evidence>
<evidence type="ECO:0000313" key="12">
    <source>
        <dbReference type="Proteomes" id="UP000481153"/>
    </source>
</evidence>
<evidence type="ECO:0000256" key="7">
    <source>
        <dbReference type="ARBA" id="ARBA00023136"/>
    </source>
</evidence>
<feature type="transmembrane region" description="Helical" evidence="9">
    <location>
        <begin position="63"/>
        <end position="82"/>
    </location>
</feature>
<feature type="transmembrane region" description="Helical" evidence="9">
    <location>
        <begin position="161"/>
        <end position="184"/>
    </location>
</feature>
<evidence type="ECO:0000256" key="2">
    <source>
        <dbReference type="ARBA" id="ARBA00008066"/>
    </source>
</evidence>
<feature type="domain" description="Amino acid transporter transmembrane" evidence="10">
    <location>
        <begin position="39"/>
        <end position="475"/>
    </location>
</feature>
<dbReference type="PANTHER" id="PTHR22950">
    <property type="entry name" value="AMINO ACID TRANSPORTER"/>
    <property type="match status" value="1"/>
</dbReference>